<sequence length="103" mass="11568">MSSARSSMCSAAASFTSTIAELDGEKIIVNYAEFLEKHNLVSQSEDEQVDASASKKRRPLMKPENCHCQYPCYTSTVCRSEQVFTPLSPPPWHYKNYKNTQAA</sequence>
<reference evidence="1 2" key="1">
    <citation type="submission" date="2014-02" db="EMBL/GenBank/DDBJ databases">
        <title>Transposable element dynamics among asymbiotic and ectomycorrhizal Amanita fungi.</title>
        <authorList>
            <consortium name="DOE Joint Genome Institute"/>
            <person name="Hess J."/>
            <person name="Skrede I."/>
            <person name="Wolfe B."/>
            <person name="LaButti K."/>
            <person name="Ohm R.A."/>
            <person name="Grigoriev I.V."/>
            <person name="Pringle A."/>
        </authorList>
    </citation>
    <scope>NUCLEOTIDE SEQUENCE [LARGE SCALE GENOMIC DNA]</scope>
    <source>
        <strain evidence="1 2">SKay4041</strain>
    </source>
</reference>
<accession>A0A2A9N8J9</accession>
<proteinExistence type="predicted"/>
<gene>
    <name evidence="1" type="ORF">AMATHDRAFT_7478</name>
</gene>
<protein>
    <submittedName>
        <fullName evidence="1">Uncharacterized protein</fullName>
    </submittedName>
</protein>
<keyword evidence="2" id="KW-1185">Reference proteome</keyword>
<evidence type="ECO:0000313" key="1">
    <source>
        <dbReference type="EMBL" id="PFH46709.1"/>
    </source>
</evidence>
<organism evidence="1 2">
    <name type="scientific">Amanita thiersii Skay4041</name>
    <dbReference type="NCBI Taxonomy" id="703135"/>
    <lineage>
        <taxon>Eukaryota</taxon>
        <taxon>Fungi</taxon>
        <taxon>Dikarya</taxon>
        <taxon>Basidiomycota</taxon>
        <taxon>Agaricomycotina</taxon>
        <taxon>Agaricomycetes</taxon>
        <taxon>Agaricomycetidae</taxon>
        <taxon>Agaricales</taxon>
        <taxon>Pluteineae</taxon>
        <taxon>Amanitaceae</taxon>
        <taxon>Amanita</taxon>
    </lineage>
</organism>
<dbReference type="EMBL" id="KZ302165">
    <property type="protein sequence ID" value="PFH46709.1"/>
    <property type="molecule type" value="Genomic_DNA"/>
</dbReference>
<evidence type="ECO:0000313" key="2">
    <source>
        <dbReference type="Proteomes" id="UP000242287"/>
    </source>
</evidence>
<name>A0A2A9N8J9_9AGAR</name>
<dbReference type="AlphaFoldDB" id="A0A2A9N8J9"/>
<dbReference type="Proteomes" id="UP000242287">
    <property type="component" value="Unassembled WGS sequence"/>
</dbReference>